<accession>X1JPE4</accession>
<proteinExistence type="predicted"/>
<reference evidence="2" key="1">
    <citation type="journal article" date="2014" name="Front. Microbiol.">
        <title>High frequency of phylogenetically diverse reductive dehalogenase-homologous genes in deep subseafloor sedimentary metagenomes.</title>
        <authorList>
            <person name="Kawai M."/>
            <person name="Futagami T."/>
            <person name="Toyoda A."/>
            <person name="Takaki Y."/>
            <person name="Nishi S."/>
            <person name="Hori S."/>
            <person name="Arai W."/>
            <person name="Tsubouchi T."/>
            <person name="Morono Y."/>
            <person name="Uchiyama I."/>
            <person name="Ito T."/>
            <person name="Fujiyama A."/>
            <person name="Inagaki F."/>
            <person name="Takami H."/>
        </authorList>
    </citation>
    <scope>NUCLEOTIDE SEQUENCE</scope>
    <source>
        <strain evidence="2">Expedition CK06-06</strain>
    </source>
</reference>
<dbReference type="SUPFAM" id="SSF52980">
    <property type="entry name" value="Restriction endonuclease-like"/>
    <property type="match status" value="1"/>
</dbReference>
<dbReference type="Pfam" id="PF18741">
    <property type="entry name" value="MTES_1575"/>
    <property type="match status" value="1"/>
</dbReference>
<protein>
    <recommendedName>
        <fullName evidence="1">Restriction endonuclease type II-like domain-containing protein</fullName>
    </recommendedName>
</protein>
<dbReference type="EMBL" id="BARU01036716">
    <property type="protein sequence ID" value="GAH80139.1"/>
    <property type="molecule type" value="Genomic_DNA"/>
</dbReference>
<dbReference type="AlphaFoldDB" id="X1JPE4"/>
<dbReference type="Gene3D" id="3.40.960.10">
    <property type="entry name" value="VSR Endonuclease"/>
    <property type="match status" value="1"/>
</dbReference>
<organism evidence="2">
    <name type="scientific">marine sediment metagenome</name>
    <dbReference type="NCBI Taxonomy" id="412755"/>
    <lineage>
        <taxon>unclassified sequences</taxon>
        <taxon>metagenomes</taxon>
        <taxon>ecological metagenomes</taxon>
    </lineage>
</organism>
<feature type="domain" description="Restriction endonuclease type II-like" evidence="1">
    <location>
        <begin position="9"/>
        <end position="67"/>
    </location>
</feature>
<gene>
    <name evidence="2" type="ORF">S03H2_57286</name>
</gene>
<name>X1JPE4_9ZZZZ</name>
<sequence>MDFGLFCREGKIDVECDGEAYHSSREALNKDRMRNNELASYGWLVLRFTGTEINKDAKACVRQIKKVINSLKGVERNTKSKCDI</sequence>
<evidence type="ECO:0000313" key="2">
    <source>
        <dbReference type="EMBL" id="GAH80139.1"/>
    </source>
</evidence>
<dbReference type="InterPro" id="IPR049468">
    <property type="entry name" value="Restrct_endonuc-II-like_dom"/>
</dbReference>
<evidence type="ECO:0000259" key="1">
    <source>
        <dbReference type="Pfam" id="PF18741"/>
    </source>
</evidence>
<comment type="caution">
    <text evidence="2">The sequence shown here is derived from an EMBL/GenBank/DDBJ whole genome shotgun (WGS) entry which is preliminary data.</text>
</comment>
<dbReference type="InterPro" id="IPR011335">
    <property type="entry name" value="Restrct_endonuc-II-like"/>
</dbReference>